<keyword evidence="2 3" id="KW-0378">Hydrolase</keyword>
<evidence type="ECO:0000256" key="2">
    <source>
        <dbReference type="ARBA" id="ARBA00022801"/>
    </source>
</evidence>
<dbReference type="GO" id="GO:0047617">
    <property type="term" value="F:fatty acyl-CoA hydrolase activity"/>
    <property type="evidence" value="ECO:0007669"/>
    <property type="project" value="TreeGrafter"/>
</dbReference>
<gene>
    <name evidence="3" type="ORF">SAMN05192533_101166</name>
</gene>
<sequence length="132" mass="15534">MFEKIIDPRMSETDRAGHINNTVIPVWFESGRDEIFKLFTPDLSKDDWKMVIINFNVDFVQQIYYGKNVQVKTWIKEIGNTSLKVYEEIHQEGKLCAKGFAVYVNFNFSEQKSERIPDDIREKLSQHLVSVE</sequence>
<dbReference type="RefSeq" id="WP_090740239.1">
    <property type="nucleotide sequence ID" value="NZ_FOBW01000001.1"/>
</dbReference>
<evidence type="ECO:0000256" key="1">
    <source>
        <dbReference type="ARBA" id="ARBA00005953"/>
    </source>
</evidence>
<evidence type="ECO:0000313" key="3">
    <source>
        <dbReference type="EMBL" id="SEM13785.1"/>
    </source>
</evidence>
<dbReference type="InterPro" id="IPR050563">
    <property type="entry name" value="4-hydroxybenzoyl-CoA_TE"/>
</dbReference>
<dbReference type="Pfam" id="PF13279">
    <property type="entry name" value="4HBT_2"/>
    <property type="match status" value="1"/>
</dbReference>
<dbReference type="Gene3D" id="3.10.129.10">
    <property type="entry name" value="Hotdog Thioesterase"/>
    <property type="match status" value="1"/>
</dbReference>
<dbReference type="CDD" id="cd00586">
    <property type="entry name" value="4HBT"/>
    <property type="match status" value="1"/>
</dbReference>
<proteinExistence type="inferred from homology"/>
<keyword evidence="4" id="KW-1185">Reference proteome</keyword>
<dbReference type="OrthoDB" id="9799036at2"/>
<protein>
    <submittedName>
        <fullName evidence="3">Acyl-CoA thioester hydrolase</fullName>
    </submittedName>
</protein>
<dbReference type="PANTHER" id="PTHR31793:SF27">
    <property type="entry name" value="NOVEL THIOESTERASE SUPERFAMILY DOMAIN AND SAPOSIN A-TYPE DOMAIN CONTAINING PROTEIN (0610012H03RIK)"/>
    <property type="match status" value="1"/>
</dbReference>
<dbReference type="InterPro" id="IPR029069">
    <property type="entry name" value="HotDog_dom_sf"/>
</dbReference>
<dbReference type="SUPFAM" id="SSF54637">
    <property type="entry name" value="Thioesterase/thiol ester dehydrase-isomerase"/>
    <property type="match status" value="1"/>
</dbReference>
<name>A0A1H7VYD4_9BACI</name>
<organism evidence="3 4">
    <name type="scientific">Mesobacillus persicus</name>
    <dbReference type="NCBI Taxonomy" id="930146"/>
    <lineage>
        <taxon>Bacteria</taxon>
        <taxon>Bacillati</taxon>
        <taxon>Bacillota</taxon>
        <taxon>Bacilli</taxon>
        <taxon>Bacillales</taxon>
        <taxon>Bacillaceae</taxon>
        <taxon>Mesobacillus</taxon>
    </lineage>
</organism>
<dbReference type="STRING" id="930146.SAMN05192533_101166"/>
<accession>A0A1H7VYD4</accession>
<reference evidence="4" key="1">
    <citation type="submission" date="2016-10" db="EMBL/GenBank/DDBJ databases">
        <authorList>
            <person name="Varghese N."/>
            <person name="Submissions S."/>
        </authorList>
    </citation>
    <scope>NUCLEOTIDE SEQUENCE [LARGE SCALE GENOMIC DNA]</scope>
    <source>
        <strain evidence="4">B48,IBRC-M 10115,DSM 25386,CECT 8001</strain>
    </source>
</reference>
<dbReference type="AlphaFoldDB" id="A0A1H7VYD4"/>
<dbReference type="EMBL" id="FOBW01000001">
    <property type="protein sequence ID" value="SEM13785.1"/>
    <property type="molecule type" value="Genomic_DNA"/>
</dbReference>
<comment type="similarity">
    <text evidence="1">Belongs to the 4-hydroxybenzoyl-CoA thioesterase family.</text>
</comment>
<evidence type="ECO:0000313" key="4">
    <source>
        <dbReference type="Proteomes" id="UP000198553"/>
    </source>
</evidence>
<dbReference type="Proteomes" id="UP000198553">
    <property type="component" value="Unassembled WGS sequence"/>
</dbReference>
<dbReference type="PANTHER" id="PTHR31793">
    <property type="entry name" value="4-HYDROXYBENZOYL-COA THIOESTERASE FAMILY MEMBER"/>
    <property type="match status" value="1"/>
</dbReference>